<name>A1R507_PAEAT</name>
<keyword evidence="2" id="KW-1185">Reference proteome</keyword>
<dbReference type="Proteomes" id="UP000000637">
    <property type="component" value="Chromosome"/>
</dbReference>
<accession>A1R507</accession>
<dbReference type="HOGENOM" id="CLU_3339299_0_0_11"/>
<dbReference type="EMBL" id="CP000474">
    <property type="protein sequence ID" value="ABM09828.1"/>
    <property type="molecule type" value="Genomic_DNA"/>
</dbReference>
<organism evidence="1 2">
    <name type="scientific">Paenarthrobacter aurescens (strain TC1)</name>
    <dbReference type="NCBI Taxonomy" id="290340"/>
    <lineage>
        <taxon>Bacteria</taxon>
        <taxon>Bacillati</taxon>
        <taxon>Actinomycetota</taxon>
        <taxon>Actinomycetes</taxon>
        <taxon>Micrococcales</taxon>
        <taxon>Micrococcaceae</taxon>
        <taxon>Paenarthrobacter</taxon>
    </lineage>
</organism>
<protein>
    <submittedName>
        <fullName evidence="1">Uncharacterized protein</fullName>
    </submittedName>
</protein>
<reference evidence="1 2" key="1">
    <citation type="journal article" date="2006" name="PLoS Genet.">
        <title>Secrets of soil survival revealed by the genome sequence of Arthrobacter aurescens TC1.</title>
        <authorList>
            <person name="Mongodin E.F."/>
            <person name="Shapir N."/>
            <person name="Daugherty S.C."/>
            <person name="DeBoy R.T."/>
            <person name="Emerson J.B."/>
            <person name="Shvartzbeyn A."/>
            <person name="Radune D."/>
            <person name="Vamathevan J."/>
            <person name="Riggs F."/>
            <person name="Grinberg V."/>
            <person name="Khouri H."/>
            <person name="Wackett L.P."/>
            <person name="Nelson K.E."/>
            <person name="Sadowsky M.J."/>
        </authorList>
    </citation>
    <scope>NUCLEOTIDE SEQUENCE [LARGE SCALE GENOMIC DNA]</scope>
    <source>
        <strain evidence="1 2">TC1</strain>
    </source>
</reference>
<evidence type="ECO:0000313" key="2">
    <source>
        <dbReference type="Proteomes" id="UP000000637"/>
    </source>
</evidence>
<dbReference type="AlphaFoldDB" id="A1R507"/>
<dbReference type="STRING" id="290340.AAur_1552"/>
<evidence type="ECO:0000313" key="1">
    <source>
        <dbReference type="EMBL" id="ABM09828.1"/>
    </source>
</evidence>
<sequence>MTKTLKGAIGGYTIRDFGNEQCFPAAGDAVPLEGTAI</sequence>
<dbReference type="KEGG" id="aau:AAur_1552"/>
<proteinExistence type="predicted"/>
<gene>
    <name evidence="1" type="ordered locus">AAur_1552</name>
</gene>